<dbReference type="EMBL" id="CM046400">
    <property type="protein sequence ID" value="KAI8524456.1"/>
    <property type="molecule type" value="Genomic_DNA"/>
</dbReference>
<gene>
    <name evidence="1" type="ORF">RHMOL_Rhmol13G0151200</name>
</gene>
<organism evidence="1 2">
    <name type="scientific">Rhododendron molle</name>
    <name type="common">Chinese azalea</name>
    <name type="synonym">Azalea mollis</name>
    <dbReference type="NCBI Taxonomy" id="49168"/>
    <lineage>
        <taxon>Eukaryota</taxon>
        <taxon>Viridiplantae</taxon>
        <taxon>Streptophyta</taxon>
        <taxon>Embryophyta</taxon>
        <taxon>Tracheophyta</taxon>
        <taxon>Spermatophyta</taxon>
        <taxon>Magnoliopsida</taxon>
        <taxon>eudicotyledons</taxon>
        <taxon>Gunneridae</taxon>
        <taxon>Pentapetalae</taxon>
        <taxon>asterids</taxon>
        <taxon>Ericales</taxon>
        <taxon>Ericaceae</taxon>
        <taxon>Ericoideae</taxon>
        <taxon>Rhodoreae</taxon>
        <taxon>Rhododendron</taxon>
    </lineage>
</organism>
<keyword evidence="2" id="KW-1185">Reference proteome</keyword>
<evidence type="ECO:0000313" key="1">
    <source>
        <dbReference type="EMBL" id="KAI8524456.1"/>
    </source>
</evidence>
<accession>A0ACC0L6W2</accession>
<evidence type="ECO:0000313" key="2">
    <source>
        <dbReference type="Proteomes" id="UP001062846"/>
    </source>
</evidence>
<comment type="caution">
    <text evidence="1">The sequence shown here is derived from an EMBL/GenBank/DDBJ whole genome shotgun (WGS) entry which is preliminary data.</text>
</comment>
<sequence>MKHVKTDLRNKMEDDFLADSMIMYIERDLVHDIDSDSIIDYFYSVKQRRAQLR</sequence>
<protein>
    <submittedName>
        <fullName evidence="1">Uncharacterized protein</fullName>
    </submittedName>
</protein>
<proteinExistence type="predicted"/>
<name>A0ACC0L6W2_RHOML</name>
<dbReference type="Proteomes" id="UP001062846">
    <property type="component" value="Chromosome 13"/>
</dbReference>
<reference evidence="1" key="1">
    <citation type="submission" date="2022-02" db="EMBL/GenBank/DDBJ databases">
        <title>Plant Genome Project.</title>
        <authorList>
            <person name="Zhang R.-G."/>
        </authorList>
    </citation>
    <scope>NUCLEOTIDE SEQUENCE</scope>
    <source>
        <strain evidence="1">AT1</strain>
    </source>
</reference>